<dbReference type="EMBL" id="SJPS01000005">
    <property type="protein sequence ID" value="TWU24470.1"/>
    <property type="molecule type" value="Genomic_DNA"/>
</dbReference>
<evidence type="ECO:0000256" key="1">
    <source>
        <dbReference type="ARBA" id="ARBA00022898"/>
    </source>
</evidence>
<gene>
    <name evidence="3" type="primary">sufS</name>
    <name evidence="3" type="ORF">Pla144_33540</name>
</gene>
<dbReference type="EC" id="2.8.1.7" evidence="3"/>
<reference evidence="3 4" key="1">
    <citation type="submission" date="2019-02" db="EMBL/GenBank/DDBJ databases">
        <title>Deep-cultivation of Planctomycetes and their phenomic and genomic characterization uncovers novel biology.</title>
        <authorList>
            <person name="Wiegand S."/>
            <person name="Jogler M."/>
            <person name="Boedeker C."/>
            <person name="Pinto D."/>
            <person name="Vollmers J."/>
            <person name="Rivas-Marin E."/>
            <person name="Kohn T."/>
            <person name="Peeters S.H."/>
            <person name="Heuer A."/>
            <person name="Rast P."/>
            <person name="Oberbeckmann S."/>
            <person name="Bunk B."/>
            <person name="Jeske O."/>
            <person name="Meyerdierks A."/>
            <person name="Storesund J.E."/>
            <person name="Kallscheuer N."/>
            <person name="Luecker S."/>
            <person name="Lage O.M."/>
            <person name="Pohl T."/>
            <person name="Merkel B.J."/>
            <person name="Hornburger P."/>
            <person name="Mueller R.-W."/>
            <person name="Bruemmer F."/>
            <person name="Labrenz M."/>
            <person name="Spormann A.M."/>
            <person name="Op Den Camp H."/>
            <person name="Overmann J."/>
            <person name="Amann R."/>
            <person name="Jetten M.S.M."/>
            <person name="Mascher T."/>
            <person name="Medema M.H."/>
            <person name="Devos D.P."/>
            <person name="Kaster A.-K."/>
            <person name="Ovreas L."/>
            <person name="Rohde M."/>
            <person name="Galperin M.Y."/>
            <person name="Jogler C."/>
        </authorList>
    </citation>
    <scope>NUCLEOTIDE SEQUENCE [LARGE SCALE GENOMIC DNA]</scope>
    <source>
        <strain evidence="3 4">Pla144</strain>
    </source>
</reference>
<organism evidence="3 4">
    <name type="scientific">Bythopirellula polymerisocia</name>
    <dbReference type="NCBI Taxonomy" id="2528003"/>
    <lineage>
        <taxon>Bacteria</taxon>
        <taxon>Pseudomonadati</taxon>
        <taxon>Planctomycetota</taxon>
        <taxon>Planctomycetia</taxon>
        <taxon>Pirellulales</taxon>
        <taxon>Lacipirellulaceae</taxon>
        <taxon>Bythopirellula</taxon>
    </lineage>
</organism>
<dbReference type="Gene3D" id="3.40.640.10">
    <property type="entry name" value="Type I PLP-dependent aspartate aminotransferase-like (Major domain)"/>
    <property type="match status" value="1"/>
</dbReference>
<dbReference type="PANTHER" id="PTHR43586:SF15">
    <property type="entry name" value="BLR3095 PROTEIN"/>
    <property type="match status" value="1"/>
</dbReference>
<dbReference type="PANTHER" id="PTHR43586">
    <property type="entry name" value="CYSTEINE DESULFURASE"/>
    <property type="match status" value="1"/>
</dbReference>
<dbReference type="InterPro" id="IPR000192">
    <property type="entry name" value="Aminotrans_V_dom"/>
</dbReference>
<evidence type="ECO:0000313" key="4">
    <source>
        <dbReference type="Proteomes" id="UP000318437"/>
    </source>
</evidence>
<evidence type="ECO:0000313" key="3">
    <source>
        <dbReference type="EMBL" id="TWU24470.1"/>
    </source>
</evidence>
<keyword evidence="1" id="KW-0663">Pyridoxal phosphate</keyword>
<sequence length="369" mass="40059">MPVARNWAYFDHAAVAPITQPAAEAMANWLAQAAEDGDTVWLDWARQVAKVRTSAASLVGAEPEEIALLPNTTAGINLVAEGLDWRSGDNVVTLADEFPSNLYPWMQLKHRGVETRLVPTDQGRVDPETIAEHCDERTRVVSVSWVCYSNGCRRPLRPIADIAHRCGAMFFVDAIQGLGVFPIDVDEDGIDALAADGHKWLLGPEGAGIAYISRRTLDQLQPIGIGWNSVVHGGNFNQIELNLKPTAARYEGGTLNMAGFIGLGASLELLLSLGIENVAATILDITDLACEKLAAAGARICSPRNGEARSGIVSFELPQYDPDRFRKFCLDQGIALNCRAGRLRLSAHAYNTEEDLERLIAAIEQFKSG</sequence>
<dbReference type="SUPFAM" id="SSF53383">
    <property type="entry name" value="PLP-dependent transferases"/>
    <property type="match status" value="1"/>
</dbReference>
<dbReference type="Proteomes" id="UP000318437">
    <property type="component" value="Unassembled WGS sequence"/>
</dbReference>
<evidence type="ECO:0000259" key="2">
    <source>
        <dbReference type="Pfam" id="PF00266"/>
    </source>
</evidence>
<comment type="caution">
    <text evidence="3">The sequence shown here is derived from an EMBL/GenBank/DDBJ whole genome shotgun (WGS) entry which is preliminary data.</text>
</comment>
<dbReference type="AlphaFoldDB" id="A0A5C6CIR1"/>
<keyword evidence="3" id="KW-0808">Transferase</keyword>
<dbReference type="Gene3D" id="3.90.1150.10">
    <property type="entry name" value="Aspartate Aminotransferase, domain 1"/>
    <property type="match status" value="1"/>
</dbReference>
<dbReference type="InterPro" id="IPR015424">
    <property type="entry name" value="PyrdxlP-dep_Trfase"/>
</dbReference>
<protein>
    <submittedName>
        <fullName evidence="3">Cysteine desulfurase</fullName>
        <ecNumber evidence="3">2.8.1.7</ecNumber>
    </submittedName>
</protein>
<accession>A0A5C6CIR1</accession>
<dbReference type="GO" id="GO:0031071">
    <property type="term" value="F:cysteine desulfurase activity"/>
    <property type="evidence" value="ECO:0007669"/>
    <property type="project" value="UniProtKB-EC"/>
</dbReference>
<name>A0A5C6CIR1_9BACT</name>
<dbReference type="InterPro" id="IPR015421">
    <property type="entry name" value="PyrdxlP-dep_Trfase_major"/>
</dbReference>
<proteinExistence type="predicted"/>
<keyword evidence="4" id="KW-1185">Reference proteome</keyword>
<feature type="domain" description="Aminotransferase class V" evidence="2">
    <location>
        <begin position="9"/>
        <end position="359"/>
    </location>
</feature>
<dbReference type="Pfam" id="PF00266">
    <property type="entry name" value="Aminotran_5"/>
    <property type="match status" value="1"/>
</dbReference>
<dbReference type="InterPro" id="IPR015422">
    <property type="entry name" value="PyrdxlP-dep_Trfase_small"/>
</dbReference>